<organism evidence="3 4">
    <name type="scientific">Staphylotrichum longicolle</name>
    <dbReference type="NCBI Taxonomy" id="669026"/>
    <lineage>
        <taxon>Eukaryota</taxon>
        <taxon>Fungi</taxon>
        <taxon>Dikarya</taxon>
        <taxon>Ascomycota</taxon>
        <taxon>Pezizomycotina</taxon>
        <taxon>Sordariomycetes</taxon>
        <taxon>Sordariomycetidae</taxon>
        <taxon>Sordariales</taxon>
        <taxon>Chaetomiaceae</taxon>
        <taxon>Staphylotrichum</taxon>
    </lineage>
</organism>
<dbReference type="Proteomes" id="UP001197093">
    <property type="component" value="Unassembled WGS sequence"/>
</dbReference>
<dbReference type="EMBL" id="JAHCVI010000003">
    <property type="protein sequence ID" value="KAG7288246.1"/>
    <property type="molecule type" value="Genomic_DNA"/>
</dbReference>
<feature type="coiled-coil region" evidence="1">
    <location>
        <begin position="278"/>
        <end position="305"/>
    </location>
</feature>
<keyword evidence="4" id="KW-1185">Reference proteome</keyword>
<proteinExistence type="predicted"/>
<evidence type="ECO:0000259" key="2">
    <source>
        <dbReference type="PROSITE" id="PS51388"/>
    </source>
</evidence>
<keyword evidence="1" id="KW-0175">Coiled coil</keyword>
<feature type="domain" description="GED" evidence="2">
    <location>
        <begin position="226"/>
        <end position="317"/>
    </location>
</feature>
<protein>
    <recommendedName>
        <fullName evidence="2">GED domain-containing protein</fullName>
    </recommendedName>
</protein>
<dbReference type="PROSITE" id="PS51388">
    <property type="entry name" value="GED"/>
    <property type="match status" value="1"/>
</dbReference>
<reference evidence="3" key="1">
    <citation type="submission" date="2023-02" db="EMBL/GenBank/DDBJ databases">
        <authorList>
            <person name="Palmer J.M."/>
        </authorList>
    </citation>
    <scope>NUCLEOTIDE SEQUENCE</scope>
    <source>
        <strain evidence="3">FW57</strain>
    </source>
</reference>
<sequence>MSLRGHYRQIIDAESHATLNEEPDNQLDVEADEKPDASPTPSNSPGVVHVTRDNFIRQVEHLMRRTRGSELPGAFNPMIVADLFREQCRPWESIARGHIEKVWHAASGFVKLVVAYAADESTTKALQHEVFEPALKRILREMHEKVTELLKPHQDGHPITYNHYFTETLQKVQRERKEKKRERILLQFFGVGSLNGPNAFHRTYNLKTLSDSLAQVGEPDMRRFAAGEALDCLNAYYKVALKRFIDDVTVQVIEAKLVSALDLMLPPNAIFQMSDDDVARMAGESEETRAEREQLIKQLDVLRNGLETCKRFVGFRVSGGEDVDSLLRYMNF</sequence>
<name>A0AAD4EVR0_9PEZI</name>
<evidence type="ECO:0000256" key="1">
    <source>
        <dbReference type="SAM" id="Coils"/>
    </source>
</evidence>
<dbReference type="Gene3D" id="1.20.120.1240">
    <property type="entry name" value="Dynamin, middle domain"/>
    <property type="match status" value="1"/>
</dbReference>
<evidence type="ECO:0000313" key="4">
    <source>
        <dbReference type="Proteomes" id="UP001197093"/>
    </source>
</evidence>
<gene>
    <name evidence="3" type="ORF">NEMBOFW57_007777</name>
</gene>
<dbReference type="InterPro" id="IPR020850">
    <property type="entry name" value="GED_dom"/>
</dbReference>
<evidence type="ECO:0000313" key="3">
    <source>
        <dbReference type="EMBL" id="KAG7288246.1"/>
    </source>
</evidence>
<accession>A0AAD4EVR0</accession>
<dbReference type="AlphaFoldDB" id="A0AAD4EVR0"/>
<comment type="caution">
    <text evidence="3">The sequence shown here is derived from an EMBL/GenBank/DDBJ whole genome shotgun (WGS) entry which is preliminary data.</text>
</comment>